<evidence type="ECO:0008006" key="3">
    <source>
        <dbReference type="Google" id="ProtNLM"/>
    </source>
</evidence>
<dbReference type="AlphaFoldDB" id="A0A1F7VBQ3"/>
<reference evidence="1 2" key="1">
    <citation type="journal article" date="2016" name="Nat. Commun.">
        <title>Thousands of microbial genomes shed light on interconnected biogeochemical processes in an aquifer system.</title>
        <authorList>
            <person name="Anantharaman K."/>
            <person name="Brown C.T."/>
            <person name="Hug L.A."/>
            <person name="Sharon I."/>
            <person name="Castelle C.J."/>
            <person name="Probst A.J."/>
            <person name="Thomas B.C."/>
            <person name="Singh A."/>
            <person name="Wilkins M.J."/>
            <person name="Karaoz U."/>
            <person name="Brodie E.L."/>
            <person name="Williams K.H."/>
            <person name="Hubbard S.S."/>
            <person name="Banfield J.F."/>
        </authorList>
    </citation>
    <scope>NUCLEOTIDE SEQUENCE [LARGE SCALE GENOMIC DNA]</scope>
</reference>
<sequence>MKKDFKKWHTAKESIHYQPDDPGIYFRERDIWWSRLGVNIGFEQDGKGESFSRPVLIIKKFNQFLFWAVPLSGRLKENPYYVECVCSDGRTRAAMISQLRLISSKRLTDKIGFADSTSLRAIKKAIKALL</sequence>
<name>A0A1F7VBQ3_9BACT</name>
<dbReference type="Gene3D" id="2.30.30.110">
    <property type="match status" value="1"/>
</dbReference>
<dbReference type="EMBL" id="MGEP01000010">
    <property type="protein sequence ID" value="OGL87447.1"/>
    <property type="molecule type" value="Genomic_DNA"/>
</dbReference>
<accession>A0A1F7VBQ3</accession>
<dbReference type="STRING" id="1802407.A3I40_02595"/>
<gene>
    <name evidence="1" type="ORF">A3I40_02595</name>
</gene>
<comment type="caution">
    <text evidence="1">The sequence shown here is derived from an EMBL/GenBank/DDBJ whole genome shotgun (WGS) entry which is preliminary data.</text>
</comment>
<dbReference type="Pfam" id="PF02452">
    <property type="entry name" value="PemK_toxin"/>
    <property type="match status" value="1"/>
</dbReference>
<organism evidence="1 2">
    <name type="scientific">Candidatus Uhrbacteria bacterium RIFCSPLOWO2_02_FULL_48_12</name>
    <dbReference type="NCBI Taxonomy" id="1802407"/>
    <lineage>
        <taxon>Bacteria</taxon>
        <taxon>Candidatus Uhriibacteriota</taxon>
    </lineage>
</organism>
<dbReference type="InterPro" id="IPR011067">
    <property type="entry name" value="Plasmid_toxin/cell-grow_inhib"/>
</dbReference>
<dbReference type="Proteomes" id="UP000178723">
    <property type="component" value="Unassembled WGS sequence"/>
</dbReference>
<dbReference type="InterPro" id="IPR003477">
    <property type="entry name" value="PemK-like"/>
</dbReference>
<dbReference type="SUPFAM" id="SSF50118">
    <property type="entry name" value="Cell growth inhibitor/plasmid maintenance toxic component"/>
    <property type="match status" value="1"/>
</dbReference>
<evidence type="ECO:0000313" key="2">
    <source>
        <dbReference type="Proteomes" id="UP000178723"/>
    </source>
</evidence>
<evidence type="ECO:0000313" key="1">
    <source>
        <dbReference type="EMBL" id="OGL87447.1"/>
    </source>
</evidence>
<dbReference type="GO" id="GO:0003677">
    <property type="term" value="F:DNA binding"/>
    <property type="evidence" value="ECO:0007669"/>
    <property type="project" value="InterPro"/>
</dbReference>
<proteinExistence type="predicted"/>
<protein>
    <recommendedName>
        <fullName evidence="3">Toxin-antitoxin system protein</fullName>
    </recommendedName>
</protein>